<proteinExistence type="inferred from homology"/>
<feature type="binding site" evidence="5">
    <location>
        <position position="180"/>
    </location>
    <ligand>
        <name>NADP(+)</name>
        <dbReference type="ChEBI" id="CHEBI:58349"/>
    </ligand>
</feature>
<dbReference type="GO" id="GO:0042351">
    <property type="term" value="P:'de novo' GDP-L-fucose biosynthetic process"/>
    <property type="evidence" value="ECO:0007669"/>
    <property type="project" value="UniProtKB-UniRule"/>
</dbReference>
<dbReference type="InterPro" id="IPR001509">
    <property type="entry name" value="Epimerase_deHydtase"/>
</dbReference>
<evidence type="ECO:0000259" key="6">
    <source>
        <dbReference type="Pfam" id="PF01370"/>
    </source>
</evidence>
<dbReference type="Pfam" id="PF01370">
    <property type="entry name" value="Epimerase"/>
    <property type="match status" value="2"/>
</dbReference>
<dbReference type="CDD" id="cd05239">
    <property type="entry name" value="GDP_FS_SDR_e"/>
    <property type="match status" value="1"/>
</dbReference>
<feature type="site" description="Important for catalytic activity" evidence="5">
    <location>
        <position position="108"/>
    </location>
</feature>
<dbReference type="PANTHER" id="PTHR43238">
    <property type="entry name" value="GDP-L-FUCOSE SYNTHASE"/>
    <property type="match status" value="1"/>
</dbReference>
<dbReference type="GO" id="GO:0050577">
    <property type="term" value="F:GDP-L-fucose synthase activity"/>
    <property type="evidence" value="ECO:0007669"/>
    <property type="project" value="UniProtKB-UniRule"/>
</dbReference>
<protein>
    <recommendedName>
        <fullName evidence="5">GDP-L-fucose synthase</fullName>
        <ecNumber evidence="5">1.1.1.271</ecNumber>
    </recommendedName>
    <alternativeName>
        <fullName evidence="5">GDP-4-keto-6-deoxy-D-mannose-3,5-epimerase-4-reductase</fullName>
    </alternativeName>
</protein>
<dbReference type="FunFam" id="3.40.50.720:FF:000394">
    <property type="entry name" value="GDP-L-fucose synthase"/>
    <property type="match status" value="1"/>
</dbReference>
<comment type="pathway">
    <text evidence="5">Nucleotide-sugar biosynthesis; GDP-L-fucose biosynthesis via de novo pathway; GDP-L-fucose from GDP-alpha-D-mannose: step 2/2.</text>
</comment>
<feature type="binding site" evidence="5">
    <location>
        <position position="324"/>
    </location>
    <ligand>
        <name>substrate</name>
    </ligand>
</feature>
<evidence type="ECO:0000256" key="5">
    <source>
        <dbReference type="HAMAP-Rule" id="MF_00956"/>
    </source>
</evidence>
<feature type="binding site" evidence="5">
    <location>
        <begin position="11"/>
        <end position="17"/>
    </location>
    <ligand>
        <name>NADP(+)</name>
        <dbReference type="ChEBI" id="CHEBI:58349"/>
    </ligand>
</feature>
<evidence type="ECO:0000256" key="1">
    <source>
        <dbReference type="ARBA" id="ARBA00005959"/>
    </source>
</evidence>
<comment type="function">
    <text evidence="5">Catalyzes the two-step NADP-dependent conversion of GDP-4-dehydro-6-deoxy-D-mannose to GDP-fucose, involving an epimerase and a reductase reaction.</text>
</comment>
<keyword evidence="4 5" id="KW-0413">Isomerase</keyword>
<dbReference type="HOGENOM" id="CLU_007383_18_0_10"/>
<evidence type="ECO:0000313" key="7">
    <source>
        <dbReference type="EMBL" id="EAP87672.1"/>
    </source>
</evidence>
<accession>A3U605</accession>
<feature type="active site" description="Proton donor/acceptor" evidence="5">
    <location>
        <position position="137"/>
    </location>
</feature>
<evidence type="ECO:0000256" key="3">
    <source>
        <dbReference type="ARBA" id="ARBA00023002"/>
    </source>
</evidence>
<keyword evidence="2 5" id="KW-0521">NADP</keyword>
<dbReference type="KEGG" id="cat:CA2559_02915"/>
<dbReference type="InterPro" id="IPR028614">
    <property type="entry name" value="GDP_fucose/colitose_synth"/>
</dbReference>
<dbReference type="UniPathway" id="UPA00128">
    <property type="reaction ID" value="UER00191"/>
</dbReference>
<dbReference type="GeneID" id="89452377"/>
<name>A3U605_CROAH</name>
<dbReference type="GO" id="GO:0070401">
    <property type="term" value="F:NADP+ binding"/>
    <property type="evidence" value="ECO:0007669"/>
    <property type="project" value="UniProtKB-UniRule"/>
</dbReference>
<dbReference type="STRING" id="216432.CA2559_02915"/>
<evidence type="ECO:0000256" key="4">
    <source>
        <dbReference type="ARBA" id="ARBA00023235"/>
    </source>
</evidence>
<feature type="site" description="Important for catalytic activity" evidence="5">
    <location>
        <position position="110"/>
    </location>
</feature>
<dbReference type="InterPro" id="IPR036291">
    <property type="entry name" value="NAD(P)-bd_dom_sf"/>
</dbReference>
<evidence type="ECO:0000256" key="2">
    <source>
        <dbReference type="ARBA" id="ARBA00022857"/>
    </source>
</evidence>
<feature type="domain" description="NAD-dependent epimerase/dehydratase" evidence="6">
    <location>
        <begin position="7"/>
        <end position="196"/>
    </location>
</feature>
<keyword evidence="3 5" id="KW-0560">Oxidoreductase</keyword>
<comment type="similarity">
    <text evidence="1 5">Belongs to the NAD(P)-dependent epimerase/dehydratase family. Fucose synthase subfamily.</text>
</comment>
<feature type="binding site" evidence="5">
    <location>
        <position position="252"/>
    </location>
    <ligand>
        <name>substrate</name>
    </ligand>
</feature>
<feature type="binding site" evidence="5">
    <location>
        <position position="188"/>
    </location>
    <ligand>
        <name>substrate</name>
    </ligand>
</feature>
<evidence type="ECO:0000313" key="8">
    <source>
        <dbReference type="Proteomes" id="UP000002297"/>
    </source>
</evidence>
<sequence>MLKDALIFVAGHRGLVGSAIVNELKSRGYHNIITRTHKELDLTNQVETEQFFSEHKPDYVFLAAAKVGGIVANNTYRGSFIYENLMIQNNVIHHSYLNNVKKLLFLGSTCIYPKDSQQPIKENYLLNSPLEYTNEPYAIAKIAGIKLCESYNIQYNTNYISVMPTNLYGYNDNFDLEKSHVLPALLRKIHLGKALELDDWEIIKEDLNKLPIGAISGKSPKEDILKVLTSFGITKKDDVVSVEIWGSGTPRREFLWSEDMAKACVFIMQQVNFNDLIKDKGSFIRNTHINIGTGKDISIKELAFSIKKHLGFRGEFTFNTSKPDGTLKKLTDVSKLNKLGWSHDIETEEGIQKLYNWYKASK</sequence>
<gene>
    <name evidence="5" type="primary">fcl</name>
    <name evidence="7" type="ordered locus">CA2559_02915</name>
</gene>
<dbReference type="Proteomes" id="UP000002297">
    <property type="component" value="Chromosome"/>
</dbReference>
<dbReference type="Gene3D" id="3.40.50.720">
    <property type="entry name" value="NAD(P)-binding Rossmann-like Domain"/>
    <property type="match status" value="2"/>
</dbReference>
<organism evidence="7 8">
    <name type="scientific">Croceibacter atlanticus (strain ATCC BAA-628 / JCM 21780 / CIP 108009 / IAM 15332 / KCTC 12090 / HTCC2559)</name>
    <dbReference type="NCBI Taxonomy" id="216432"/>
    <lineage>
        <taxon>Bacteria</taxon>
        <taxon>Pseudomonadati</taxon>
        <taxon>Bacteroidota</taxon>
        <taxon>Flavobacteriia</taxon>
        <taxon>Flavobacteriales</taxon>
        <taxon>Flavobacteriaceae</taxon>
        <taxon>Croceibacter</taxon>
    </lineage>
</organism>
<feature type="binding site" evidence="5">
    <location>
        <position position="141"/>
    </location>
    <ligand>
        <name>NADP(+)</name>
        <dbReference type="ChEBI" id="CHEBI:58349"/>
    </ligand>
</feature>
<feature type="binding site" evidence="5">
    <location>
        <begin position="106"/>
        <end position="109"/>
    </location>
    <ligand>
        <name>NADP(+)</name>
        <dbReference type="ChEBI" id="CHEBI:58349"/>
    </ligand>
</feature>
<dbReference type="eggNOG" id="COG0451">
    <property type="taxonomic scope" value="Bacteria"/>
</dbReference>
<dbReference type="EC" id="1.1.1.271" evidence="5"/>
<dbReference type="RefSeq" id="WP_013186349.1">
    <property type="nucleotide sequence ID" value="NC_014230.1"/>
</dbReference>
<dbReference type="GO" id="GO:0016853">
    <property type="term" value="F:isomerase activity"/>
    <property type="evidence" value="ECO:0007669"/>
    <property type="project" value="UniProtKB-KW"/>
</dbReference>
<dbReference type="PANTHER" id="PTHR43238:SF1">
    <property type="entry name" value="GDP-L-FUCOSE SYNTHASE"/>
    <property type="match status" value="1"/>
</dbReference>
<feature type="domain" description="NAD-dependent epimerase/dehydratase" evidence="6">
    <location>
        <begin position="237"/>
        <end position="273"/>
    </location>
</feature>
<reference evidence="7 8" key="1">
    <citation type="journal article" date="2010" name="J. Bacteriol.">
        <title>The complete genome sequence of Croceibacter atlanticus HTCC2559T.</title>
        <authorList>
            <person name="Oh H.M."/>
            <person name="Kang I."/>
            <person name="Ferriera S."/>
            <person name="Giovannoni S.J."/>
            <person name="Cho J.C."/>
        </authorList>
    </citation>
    <scope>NUCLEOTIDE SEQUENCE [LARGE SCALE GENOMIC DNA]</scope>
    <source>
        <strain evidence="8">ATCC BAA-628 / HTCC2559 / KCTC 12090</strain>
    </source>
</reference>
<keyword evidence="5" id="KW-0511">Multifunctional enzyme</keyword>
<dbReference type="AlphaFoldDB" id="A3U605"/>
<dbReference type="SUPFAM" id="SSF51735">
    <property type="entry name" value="NAD(P)-binding Rossmann-fold domains"/>
    <property type="match status" value="1"/>
</dbReference>
<feature type="binding site" evidence="5">
    <location>
        <position position="245"/>
    </location>
    <ligand>
        <name>substrate</name>
    </ligand>
</feature>
<dbReference type="OrthoDB" id="9811425at2"/>
<feature type="binding site" evidence="5">
    <location>
        <begin position="164"/>
        <end position="167"/>
    </location>
    <ligand>
        <name>NADP(+)</name>
        <dbReference type="ChEBI" id="CHEBI:58349"/>
    </ligand>
</feature>
<dbReference type="EMBL" id="CP002046">
    <property type="protein sequence ID" value="EAP87672.1"/>
    <property type="molecule type" value="Genomic_DNA"/>
</dbReference>
<keyword evidence="8" id="KW-1185">Reference proteome</keyword>
<dbReference type="HAMAP" id="MF_00956">
    <property type="entry name" value="GDP_fucose_synth"/>
    <property type="match status" value="1"/>
</dbReference>
<comment type="catalytic activity">
    <reaction evidence="5">
        <text>GDP-beta-L-fucose + NADP(+) = GDP-4-dehydro-alpha-D-rhamnose + NADPH + H(+)</text>
        <dbReference type="Rhea" id="RHEA:18885"/>
        <dbReference type="ChEBI" id="CHEBI:15378"/>
        <dbReference type="ChEBI" id="CHEBI:57273"/>
        <dbReference type="ChEBI" id="CHEBI:57783"/>
        <dbReference type="ChEBI" id="CHEBI:57964"/>
        <dbReference type="ChEBI" id="CHEBI:58349"/>
        <dbReference type="EC" id="1.1.1.271"/>
    </reaction>
</comment>